<proteinExistence type="inferred from homology"/>
<protein>
    <recommendedName>
        <fullName evidence="14">Pre-mRNA-splicing factor CDC5/CEF1</fullName>
    </recommendedName>
</protein>
<evidence type="ECO:0000313" key="13">
    <source>
        <dbReference type="Proteomes" id="UP000646827"/>
    </source>
</evidence>
<dbReference type="FunFam" id="1.10.10.60:FF:000021">
    <property type="entry name" value="CDC5 cell division cycle 5-like"/>
    <property type="match status" value="1"/>
</dbReference>
<dbReference type="PANTHER" id="PTHR45885:SF1">
    <property type="entry name" value="CELL DIVISION CYCLE 5-LIKE PROTEIN"/>
    <property type="match status" value="1"/>
</dbReference>
<keyword evidence="8" id="KW-0175">Coiled coil</keyword>
<keyword evidence="5" id="KW-0238">DNA-binding</keyword>
<feature type="region of interest" description="Disordered" evidence="9">
    <location>
        <begin position="361"/>
        <end position="382"/>
    </location>
</feature>
<dbReference type="PROSITE" id="PS51294">
    <property type="entry name" value="HTH_MYB"/>
    <property type="match status" value="2"/>
</dbReference>
<comment type="similarity">
    <text evidence="1">Belongs to the CEF1 family.</text>
</comment>
<evidence type="ECO:0000256" key="2">
    <source>
        <dbReference type="ARBA" id="ARBA00022664"/>
    </source>
</evidence>
<dbReference type="InterPro" id="IPR017930">
    <property type="entry name" value="Myb_dom"/>
</dbReference>
<dbReference type="Pfam" id="PF11831">
    <property type="entry name" value="Myb_Cef"/>
    <property type="match status" value="1"/>
</dbReference>
<dbReference type="PANTHER" id="PTHR45885">
    <property type="entry name" value="CELL DIVISION CYCLE 5-LIKE PROTEIN"/>
    <property type="match status" value="1"/>
</dbReference>
<dbReference type="InterPro" id="IPR001005">
    <property type="entry name" value="SANT/Myb"/>
</dbReference>
<evidence type="ECO:0000256" key="5">
    <source>
        <dbReference type="ARBA" id="ARBA00023125"/>
    </source>
</evidence>
<gene>
    <name evidence="12" type="ORF">INT45_011627</name>
</gene>
<organism evidence="12 13">
    <name type="scientific">Circinella minor</name>
    <dbReference type="NCBI Taxonomy" id="1195481"/>
    <lineage>
        <taxon>Eukaryota</taxon>
        <taxon>Fungi</taxon>
        <taxon>Fungi incertae sedis</taxon>
        <taxon>Mucoromycota</taxon>
        <taxon>Mucoromycotina</taxon>
        <taxon>Mucoromycetes</taxon>
        <taxon>Mucorales</taxon>
        <taxon>Lichtheimiaceae</taxon>
        <taxon>Circinella</taxon>
    </lineage>
</organism>
<evidence type="ECO:0000256" key="6">
    <source>
        <dbReference type="ARBA" id="ARBA00023187"/>
    </source>
</evidence>
<evidence type="ECO:0008006" key="14">
    <source>
        <dbReference type="Google" id="ProtNLM"/>
    </source>
</evidence>
<dbReference type="GO" id="GO:0003677">
    <property type="term" value="F:DNA binding"/>
    <property type="evidence" value="ECO:0007669"/>
    <property type="project" value="UniProtKB-KW"/>
</dbReference>
<feature type="compositionally biased region" description="Basic and acidic residues" evidence="9">
    <location>
        <begin position="262"/>
        <end position="272"/>
    </location>
</feature>
<keyword evidence="4" id="KW-0677">Repeat</keyword>
<dbReference type="GO" id="GO:0005681">
    <property type="term" value="C:spliceosomal complex"/>
    <property type="evidence" value="ECO:0007669"/>
    <property type="project" value="UniProtKB-KW"/>
</dbReference>
<evidence type="ECO:0000256" key="9">
    <source>
        <dbReference type="SAM" id="MobiDB-lite"/>
    </source>
</evidence>
<evidence type="ECO:0000256" key="1">
    <source>
        <dbReference type="ARBA" id="ARBA00010506"/>
    </source>
</evidence>
<keyword evidence="13" id="KW-1185">Reference proteome</keyword>
<dbReference type="Gene3D" id="1.10.10.60">
    <property type="entry name" value="Homeodomain-like"/>
    <property type="match status" value="2"/>
</dbReference>
<dbReference type="InterPro" id="IPR009057">
    <property type="entry name" value="Homeodomain-like_sf"/>
</dbReference>
<feature type="domain" description="HTH myb-type" evidence="11">
    <location>
        <begin position="1"/>
        <end position="57"/>
    </location>
</feature>
<dbReference type="EMBL" id="JAEPRB010000074">
    <property type="protein sequence ID" value="KAG2222817.1"/>
    <property type="molecule type" value="Genomic_DNA"/>
</dbReference>
<dbReference type="InterPro" id="IPR047242">
    <property type="entry name" value="CDC5L/Cef1"/>
</dbReference>
<keyword evidence="3" id="KW-0747">Spliceosome</keyword>
<feature type="region of interest" description="Disordered" evidence="9">
    <location>
        <begin position="424"/>
        <end position="449"/>
    </location>
</feature>
<feature type="domain" description="Myb-like" evidence="10">
    <location>
        <begin position="54"/>
        <end position="103"/>
    </location>
</feature>
<evidence type="ECO:0000256" key="8">
    <source>
        <dbReference type="SAM" id="Coils"/>
    </source>
</evidence>
<dbReference type="SUPFAM" id="SSF46689">
    <property type="entry name" value="Homeodomain-like"/>
    <property type="match status" value="1"/>
</dbReference>
<name>A0A8H7VL15_9FUNG</name>
<feature type="region of interest" description="Disordered" evidence="9">
    <location>
        <begin position="110"/>
        <end position="160"/>
    </location>
</feature>
<feature type="region of interest" description="Disordered" evidence="9">
    <location>
        <begin position="220"/>
        <end position="300"/>
    </location>
</feature>
<dbReference type="GO" id="GO:0000398">
    <property type="term" value="P:mRNA splicing, via spliceosome"/>
    <property type="evidence" value="ECO:0007669"/>
    <property type="project" value="InterPro"/>
</dbReference>
<dbReference type="CDD" id="cd00167">
    <property type="entry name" value="SANT"/>
    <property type="match status" value="1"/>
</dbReference>
<dbReference type="Proteomes" id="UP000646827">
    <property type="component" value="Unassembled WGS sequence"/>
</dbReference>
<feature type="compositionally biased region" description="Basic and acidic residues" evidence="9">
    <location>
        <begin position="476"/>
        <end position="496"/>
    </location>
</feature>
<keyword evidence="7" id="KW-0539">Nucleus</keyword>
<evidence type="ECO:0000256" key="4">
    <source>
        <dbReference type="ARBA" id="ARBA00022737"/>
    </source>
</evidence>
<accession>A0A8H7VL15</accession>
<dbReference type="PROSITE" id="PS50090">
    <property type="entry name" value="MYB_LIKE"/>
    <property type="match status" value="2"/>
</dbReference>
<feature type="region of interest" description="Disordered" evidence="9">
    <location>
        <begin position="476"/>
        <end position="497"/>
    </location>
</feature>
<comment type="caution">
    <text evidence="12">The sequence shown here is derived from an EMBL/GenBank/DDBJ whole genome shotgun (WGS) entry which is preliminary data.</text>
</comment>
<sequence>MKVLIKGGIWKNTEDEILKAAVSKYGKNQWARISSLLVRKTPKQCKARWYEWLDPSIKKTEWSKEEDEKLLHLAKLMPTQWRTIAPIVGRTPAQCLERYQRLLDEAEAREAESDLELTGSLGPESGPNADEVRRLRPGEVDPEPETKPARPDPVDMDEDEKEMLSEARARLANTQGKKAKRKARERQLEEARRLASLQKRRELKAAGIQLRMKRKKGDMDYNADIPFEKPVPLGFYDNTEEKNRPVDPGKLTNVHLSKLNRRRADIEEEKQREKKRKGKQAGNKGENPEGNQGRFVPAKDAKLIKEQEREQIFKRRKLVLPAPQVGEAELEDIVKQGTNTENARSLVDDEGEGGMTSGLMGEYTSTPKNLPTRTPRAPPSADNISIEARNLRALTETQTPLLGGENTPMPTQGTGFDGVTPRTSTLQTPNPLLTPRTENSVLSTPRSQVSEPAIKRAVREALSGLPEPRNEYEIRLPELESQHEKTEGKDQKKAEDMYDINKQNKEKAAAREKDALERRSLVIQRGLPRPTRTPAKFWNVTSHIESLVQEEYLRLITHDMVKYPAVGSKITPGTASLSNELELVEQEFTPKELADARREMENAVKEELGLDENSEESAVKQALKERTKDNNYDILWDKEHGDDVVLSAQLNQFLKLDDIKEAKDVLQGYSKTIDNNRKIMIRQAAEAGKLEKKLDVRLGGYMNRSNTLMNQINDAYDELETVMDEYVNYTNLQAMESAAVRIRVDNAEIEVNRLESRNNSLQQKYKDLSNEKQDLIASIQSLMT</sequence>
<keyword evidence="2" id="KW-0507">mRNA processing</keyword>
<dbReference type="GO" id="GO:0000974">
    <property type="term" value="C:Prp19 complex"/>
    <property type="evidence" value="ECO:0007669"/>
    <property type="project" value="InterPro"/>
</dbReference>
<reference evidence="12 13" key="1">
    <citation type="submission" date="2020-12" db="EMBL/GenBank/DDBJ databases">
        <title>Metabolic potential, ecology and presence of endohyphal bacteria is reflected in genomic diversity of Mucoromycotina.</title>
        <authorList>
            <person name="Muszewska A."/>
            <person name="Okrasinska A."/>
            <person name="Steczkiewicz K."/>
            <person name="Drgas O."/>
            <person name="Orlowska M."/>
            <person name="Perlinska-Lenart U."/>
            <person name="Aleksandrzak-Piekarczyk T."/>
            <person name="Szatraj K."/>
            <person name="Zielenkiewicz U."/>
            <person name="Pilsyk S."/>
            <person name="Malc E."/>
            <person name="Mieczkowski P."/>
            <person name="Kruszewska J.S."/>
            <person name="Biernat P."/>
            <person name="Pawlowska J."/>
        </authorList>
    </citation>
    <scope>NUCLEOTIDE SEQUENCE [LARGE SCALE GENOMIC DNA]</scope>
    <source>
        <strain evidence="12 13">CBS 142.35</strain>
    </source>
</reference>
<feature type="domain" description="HTH myb-type" evidence="11">
    <location>
        <begin position="58"/>
        <end position="107"/>
    </location>
</feature>
<evidence type="ECO:0000259" key="11">
    <source>
        <dbReference type="PROSITE" id="PS51294"/>
    </source>
</evidence>
<feature type="compositionally biased region" description="Polar residues" evidence="9">
    <location>
        <begin position="363"/>
        <end position="372"/>
    </location>
</feature>
<evidence type="ECO:0000256" key="7">
    <source>
        <dbReference type="ARBA" id="ARBA00023242"/>
    </source>
</evidence>
<feature type="compositionally biased region" description="Basic and acidic residues" evidence="9">
    <location>
        <begin position="130"/>
        <end position="153"/>
    </location>
</feature>
<evidence type="ECO:0000256" key="3">
    <source>
        <dbReference type="ARBA" id="ARBA00022728"/>
    </source>
</evidence>
<feature type="domain" description="Myb-like" evidence="10">
    <location>
        <begin position="2"/>
        <end position="53"/>
    </location>
</feature>
<dbReference type="Pfam" id="PF13921">
    <property type="entry name" value="Myb_DNA-bind_6"/>
    <property type="match status" value="1"/>
</dbReference>
<dbReference type="CDD" id="cd11659">
    <property type="entry name" value="SANT_CDC5_II"/>
    <property type="match status" value="1"/>
</dbReference>
<keyword evidence="6" id="KW-0508">mRNA splicing</keyword>
<evidence type="ECO:0000259" key="10">
    <source>
        <dbReference type="PROSITE" id="PS50090"/>
    </source>
</evidence>
<dbReference type="SMART" id="SM00717">
    <property type="entry name" value="SANT"/>
    <property type="match status" value="2"/>
</dbReference>
<feature type="coiled-coil region" evidence="8">
    <location>
        <begin position="737"/>
        <end position="778"/>
    </location>
</feature>
<dbReference type="InterPro" id="IPR047240">
    <property type="entry name" value="SANT_CDC5L_II"/>
</dbReference>
<dbReference type="InterPro" id="IPR021786">
    <property type="entry name" value="Cdc5p/Cef1_C"/>
</dbReference>
<dbReference type="OrthoDB" id="1410009at2759"/>
<dbReference type="AlphaFoldDB" id="A0A8H7VL15"/>
<evidence type="ECO:0000313" key="12">
    <source>
        <dbReference type="EMBL" id="KAG2222817.1"/>
    </source>
</evidence>